<dbReference type="KEGG" id="fal:FRAAL0071"/>
<keyword evidence="7" id="KW-1185">Reference proteome</keyword>
<dbReference type="EC" id="1.2.4.1" evidence="6"/>
<dbReference type="Proteomes" id="UP000000657">
    <property type="component" value="Chromosome"/>
</dbReference>
<dbReference type="HOGENOM" id="CLU_029393_1_0_11"/>
<evidence type="ECO:0000259" key="5">
    <source>
        <dbReference type="Pfam" id="PF00676"/>
    </source>
</evidence>
<protein>
    <submittedName>
        <fullName evidence="6">Pyruvate dehydrogenase E1 component, alpha subunit</fullName>
        <ecNumber evidence="6">1.2.4.1</ecNumber>
    </submittedName>
</protein>
<sequence>MPSVTELMQLLTPTGHRITVASRARTPEPDAPPAAALDRLADAPSAAGPEAGSLDGELTAVDIDLPAYVADLTDDELFGLYRDMVLVRRMDEEATSLQRQGELGLWASLRGQEAAQVGSGRALGPDDMAFPSYREHGVAWCRGVDPAAVLAIFRGVNLGGWDPATHGFALYSIVVGSQTLHATGYAMGMAWDRSAGAAIAYFGDGASSEGDVNEAFGWASVYRAPLVFFCQNNQWAISEPTRRQTRTEIFHRAAGFGFPSVRVDGNDVLACLAVSRWALATARAGRGPVLVEAVTYRMGAHTTADDPTRYRSPVELEAWSRRDPLDRMRAHLAACGLLGEERDRHLALEADAFAHELRNRCTAMLDPDPTSLFDHVQVTENGLVAQQRSAFAATLDPSDGGTDDRPDRQDRLGTRDGLGTREGLARGMGSE</sequence>
<dbReference type="GO" id="GO:0000287">
    <property type="term" value="F:magnesium ion binding"/>
    <property type="evidence" value="ECO:0007669"/>
    <property type="project" value="UniProtKB-ARBA"/>
</dbReference>
<keyword evidence="6" id="KW-0670">Pyruvate</keyword>
<dbReference type="STRING" id="326424.FRAAL0071"/>
<dbReference type="InterPro" id="IPR001017">
    <property type="entry name" value="DH_E1"/>
</dbReference>
<organism evidence="6 7">
    <name type="scientific">Frankia alni (strain DSM 45986 / CECT 9034 / ACN14a)</name>
    <dbReference type="NCBI Taxonomy" id="326424"/>
    <lineage>
        <taxon>Bacteria</taxon>
        <taxon>Bacillati</taxon>
        <taxon>Actinomycetota</taxon>
        <taxon>Actinomycetes</taxon>
        <taxon>Frankiales</taxon>
        <taxon>Frankiaceae</taxon>
        <taxon>Frankia</taxon>
    </lineage>
</organism>
<dbReference type="InterPro" id="IPR017596">
    <property type="entry name" value="PdhA/BkdA"/>
</dbReference>
<evidence type="ECO:0000256" key="4">
    <source>
        <dbReference type="SAM" id="MobiDB-lite"/>
    </source>
</evidence>
<feature type="domain" description="Dehydrogenase E1 component" evidence="5">
    <location>
        <begin position="82"/>
        <end position="352"/>
    </location>
</feature>
<keyword evidence="2 6" id="KW-0560">Oxidoreductase</keyword>
<accession>Q0RUI6</accession>
<dbReference type="PANTHER" id="PTHR43380">
    <property type="entry name" value="2-OXOISOVALERATE DEHYDROGENASE SUBUNIT ALPHA, MITOCHONDRIAL"/>
    <property type="match status" value="1"/>
</dbReference>
<feature type="region of interest" description="Disordered" evidence="4">
    <location>
        <begin position="392"/>
        <end position="431"/>
    </location>
</feature>
<evidence type="ECO:0000256" key="1">
    <source>
        <dbReference type="ARBA" id="ARBA00001964"/>
    </source>
</evidence>
<gene>
    <name evidence="6" type="ordered locus">FRAAL0071</name>
</gene>
<feature type="compositionally biased region" description="Basic and acidic residues" evidence="4">
    <location>
        <begin position="402"/>
        <end position="414"/>
    </location>
</feature>
<dbReference type="InterPro" id="IPR029061">
    <property type="entry name" value="THDP-binding"/>
</dbReference>
<keyword evidence="3" id="KW-0786">Thiamine pyrophosphate</keyword>
<dbReference type="AlphaFoldDB" id="Q0RUI6"/>
<dbReference type="GO" id="GO:0004739">
    <property type="term" value="F:pyruvate dehydrogenase (acetyl-transferring) activity"/>
    <property type="evidence" value="ECO:0007669"/>
    <property type="project" value="UniProtKB-EC"/>
</dbReference>
<dbReference type="CDD" id="cd02000">
    <property type="entry name" value="TPP_E1_PDC_ADC_BCADC"/>
    <property type="match status" value="1"/>
</dbReference>
<dbReference type="EMBL" id="CT573213">
    <property type="protein sequence ID" value="CAJ58753.1"/>
    <property type="molecule type" value="Genomic_DNA"/>
</dbReference>
<dbReference type="GO" id="GO:0009083">
    <property type="term" value="P:branched-chain amino acid catabolic process"/>
    <property type="evidence" value="ECO:0007669"/>
    <property type="project" value="TreeGrafter"/>
</dbReference>
<dbReference type="SUPFAM" id="SSF52518">
    <property type="entry name" value="Thiamin diphosphate-binding fold (THDP-binding)"/>
    <property type="match status" value="1"/>
</dbReference>
<dbReference type="Pfam" id="PF00676">
    <property type="entry name" value="E1_dh"/>
    <property type="match status" value="1"/>
</dbReference>
<reference evidence="6 7" key="1">
    <citation type="journal article" date="2007" name="Genome Res.">
        <title>Genome characteristics of facultatively symbiotic Frankia sp. strains reflect host range and host plant biogeography.</title>
        <authorList>
            <person name="Normand P."/>
            <person name="Lapierre P."/>
            <person name="Tisa L.S."/>
            <person name="Gogarten J.P."/>
            <person name="Alloisio N."/>
            <person name="Bagnarol E."/>
            <person name="Bassi C.A."/>
            <person name="Berry A.M."/>
            <person name="Bickhart D.M."/>
            <person name="Choisne N."/>
            <person name="Couloux A."/>
            <person name="Cournoyer B."/>
            <person name="Cruveiller S."/>
            <person name="Daubin V."/>
            <person name="Demange N."/>
            <person name="Francino M.P."/>
            <person name="Goltsman E."/>
            <person name="Huang Y."/>
            <person name="Kopp O.R."/>
            <person name="Labarre L."/>
            <person name="Lapidus A."/>
            <person name="Lavire C."/>
            <person name="Marechal J."/>
            <person name="Martinez M."/>
            <person name="Mastronunzio J.E."/>
            <person name="Mullin B.C."/>
            <person name="Niemann J."/>
            <person name="Pujic P."/>
            <person name="Rawnsley T."/>
            <person name="Rouy Z."/>
            <person name="Schenowitz C."/>
            <person name="Sellstedt A."/>
            <person name="Tavares F."/>
            <person name="Tomkins J.P."/>
            <person name="Vallenet D."/>
            <person name="Valverde C."/>
            <person name="Wall L.G."/>
            <person name="Wang Y."/>
            <person name="Medigue C."/>
            <person name="Benson D.R."/>
        </authorList>
    </citation>
    <scope>NUCLEOTIDE SEQUENCE [LARGE SCALE GENOMIC DNA]</scope>
    <source>
        <strain evidence="7">DSM 45986 / CECT 9034 / ACN14a</strain>
    </source>
</reference>
<dbReference type="Gene3D" id="3.40.50.970">
    <property type="match status" value="1"/>
</dbReference>
<evidence type="ECO:0000256" key="3">
    <source>
        <dbReference type="ARBA" id="ARBA00023052"/>
    </source>
</evidence>
<evidence type="ECO:0000313" key="6">
    <source>
        <dbReference type="EMBL" id="CAJ58753.1"/>
    </source>
</evidence>
<name>Q0RUI6_FRAAA</name>
<evidence type="ECO:0000256" key="2">
    <source>
        <dbReference type="ARBA" id="ARBA00023002"/>
    </source>
</evidence>
<dbReference type="InterPro" id="IPR050771">
    <property type="entry name" value="Alpha-ketoacid_DH_E1_comp"/>
</dbReference>
<dbReference type="NCBIfam" id="TIGR03181">
    <property type="entry name" value="PDH_E1_alph_x"/>
    <property type="match status" value="1"/>
</dbReference>
<comment type="cofactor">
    <cofactor evidence="1">
        <name>thiamine diphosphate</name>
        <dbReference type="ChEBI" id="CHEBI:58937"/>
    </cofactor>
</comment>
<dbReference type="eggNOG" id="COG1071">
    <property type="taxonomic scope" value="Bacteria"/>
</dbReference>
<dbReference type="PANTHER" id="PTHR43380:SF1">
    <property type="entry name" value="2-OXOISOVALERATE DEHYDROGENASE SUBUNIT ALPHA, MITOCHONDRIAL"/>
    <property type="match status" value="1"/>
</dbReference>
<proteinExistence type="predicted"/>
<evidence type="ECO:0000313" key="7">
    <source>
        <dbReference type="Proteomes" id="UP000000657"/>
    </source>
</evidence>